<gene>
    <name evidence="3" type="ORF">CcrBL10_gp119</name>
</gene>
<protein>
    <recommendedName>
        <fullName evidence="2">Cadherin domain-containing protein</fullName>
    </recommendedName>
</protein>
<dbReference type="GO" id="GO:0007156">
    <property type="term" value="P:homophilic cell adhesion via plasma membrane adhesion molecules"/>
    <property type="evidence" value="ECO:0007669"/>
    <property type="project" value="InterPro"/>
</dbReference>
<dbReference type="SMART" id="SM00710">
    <property type="entry name" value="PbH1"/>
    <property type="match status" value="5"/>
</dbReference>
<dbReference type="EMBL" id="MH588544">
    <property type="protein sequence ID" value="AXQ68323.1"/>
    <property type="molecule type" value="Genomic_DNA"/>
</dbReference>
<name>A0A385E938_9CAUD</name>
<evidence type="ECO:0000259" key="2">
    <source>
        <dbReference type="PROSITE" id="PS50268"/>
    </source>
</evidence>
<dbReference type="Proteomes" id="UP000258997">
    <property type="component" value="Segment"/>
</dbReference>
<feature type="region of interest" description="Disordered" evidence="1">
    <location>
        <begin position="648"/>
        <end position="687"/>
    </location>
</feature>
<evidence type="ECO:0000256" key="1">
    <source>
        <dbReference type="SAM" id="MobiDB-lite"/>
    </source>
</evidence>
<dbReference type="GO" id="GO:0016020">
    <property type="term" value="C:membrane"/>
    <property type="evidence" value="ECO:0007669"/>
    <property type="project" value="InterPro"/>
</dbReference>
<keyword evidence="4" id="KW-1185">Reference proteome</keyword>
<proteinExistence type="predicted"/>
<reference evidence="3 4" key="1">
    <citation type="submission" date="2018-07" db="EMBL/GenBank/DDBJ databases">
        <title>Giant CbK-like Caulobacter bacteriophages have genetically divergent genomes.</title>
        <authorList>
            <person name="Wilson K.M."/>
            <person name="Ely B."/>
        </authorList>
    </citation>
    <scope>NUCLEOTIDE SEQUENCE [LARGE SCALE GENOMIC DNA]</scope>
</reference>
<evidence type="ECO:0000313" key="4">
    <source>
        <dbReference type="Proteomes" id="UP000258997"/>
    </source>
</evidence>
<dbReference type="CDD" id="cd11304">
    <property type="entry name" value="Cadherin_repeat"/>
    <property type="match status" value="2"/>
</dbReference>
<dbReference type="PROSITE" id="PS50268">
    <property type="entry name" value="CADHERIN_2"/>
    <property type="match status" value="1"/>
</dbReference>
<feature type="compositionally biased region" description="Polar residues" evidence="1">
    <location>
        <begin position="660"/>
        <end position="687"/>
    </location>
</feature>
<dbReference type="InterPro" id="IPR006626">
    <property type="entry name" value="PbH1"/>
</dbReference>
<accession>A0A385E938</accession>
<dbReference type="InterPro" id="IPR002126">
    <property type="entry name" value="Cadherin-like_dom"/>
</dbReference>
<feature type="domain" description="Cadherin" evidence="2">
    <location>
        <begin position="545"/>
        <end position="657"/>
    </location>
</feature>
<dbReference type="GO" id="GO:0005509">
    <property type="term" value="F:calcium ion binding"/>
    <property type="evidence" value="ECO:0007669"/>
    <property type="project" value="InterPro"/>
</dbReference>
<organism evidence="3 4">
    <name type="scientific">Caulobacter phage CcrBL10</name>
    <dbReference type="NCBI Taxonomy" id="2283269"/>
    <lineage>
        <taxon>Viruses</taxon>
        <taxon>Duplodnaviria</taxon>
        <taxon>Heunggongvirae</taxon>
        <taxon>Uroviricota</taxon>
        <taxon>Caudoviricetes</taxon>
        <taxon>Jeanschmidtviridae</taxon>
        <taxon>Poindextervirus</taxon>
        <taxon>Poindextervirus BL10</taxon>
    </lineage>
</organism>
<evidence type="ECO:0000313" key="3">
    <source>
        <dbReference type="EMBL" id="AXQ68323.1"/>
    </source>
</evidence>
<sequence length="857" mass="87376">MVLIGITNDRVMENSAPGTPVGDIYTIPAGADIELVTTGGNRFDLVGSTLVVGTTPLDHEATPVVNVLVHAEYAGSTLETNLPITILNETEVIGVTLSANTVLENSAAGVTIGTLTPNPADATLQVVGPYAGYFTVAAGNILKTGATPTDYETAPNLTDHSYPVTIAATRQGETANFTIPVFVLNQVEITNITLSANHIAEGSGSGTVVGGLTSTPSGATFSLVDNAGSRFALAGNNVVAGSVATNYDTATQHDITVRGTIGNESLNKTFTILVDNVNSISDITLTGASVNENTAAGVTVGTFATVPPGLPLTLSDTAGNRFALVGNTLQTGAVATNYEVAQTHQITAQATFGSDTLSKNFTITVVDVDEISDITLSANTVTENTAAGVTVGALTSTPSGATFSIVSQTPAGTYFAVNGTNLQTGATPTNYEANTSHSVTIRGTRQSETFDKTFTINVSDVDEINNITLSATSLNENSPQGTTVGTLTAAPIDTGVTYSIVSQTPAGNYLQISSNTLQAGSTATNYEANTSHSVTIRGTRLSETFDKTFTITINDLVELSTISLSGSSIDENSGPGTGVGTLSSSPAGASFSLTDNAGGRFALTGGVNIVAGSVGTDYEAAQSHQITVQGTRLGETKSQSFTITVNDVNEAPPAPDLDSFSLSGNSLQENSAPGTPIGTFSSSPSGASYTLTDSAGGRVSLAGANLSAGSTNTDYETTPSFSIGVTATRGATSIPQNFTINVGDVSEGGGGGSQTLSVSKNAGNLTGSAVGGTTPPTTTQTITATASGGTAPYSYQWEYVSGDTGCLLANVSDREAYWYLANGDRPSNRTAIWRCKATDAIGNYGYTSNSQITLTWS</sequence>
<dbReference type="Gene3D" id="2.60.40.60">
    <property type="entry name" value="Cadherins"/>
    <property type="match status" value="2"/>
</dbReference>